<gene>
    <name evidence="2" type="ORF">Nepgr_033748</name>
</gene>
<protein>
    <submittedName>
        <fullName evidence="2">Uncharacterized protein</fullName>
    </submittedName>
</protein>
<keyword evidence="3" id="KW-1185">Reference proteome</keyword>
<comment type="caution">
    <text evidence="2">The sequence shown here is derived from an EMBL/GenBank/DDBJ whole genome shotgun (WGS) entry which is preliminary data.</text>
</comment>
<organism evidence="2 3">
    <name type="scientific">Nepenthes gracilis</name>
    <name type="common">Slender pitcher plant</name>
    <dbReference type="NCBI Taxonomy" id="150966"/>
    <lineage>
        <taxon>Eukaryota</taxon>
        <taxon>Viridiplantae</taxon>
        <taxon>Streptophyta</taxon>
        <taxon>Embryophyta</taxon>
        <taxon>Tracheophyta</taxon>
        <taxon>Spermatophyta</taxon>
        <taxon>Magnoliopsida</taxon>
        <taxon>eudicotyledons</taxon>
        <taxon>Gunneridae</taxon>
        <taxon>Pentapetalae</taxon>
        <taxon>Caryophyllales</taxon>
        <taxon>Nepenthaceae</taxon>
        <taxon>Nepenthes</taxon>
    </lineage>
</organism>
<sequence>MRQIDWDEPVESRWQSMASEFNPSQQLLEDAKIPSADLTSICPDLNLQKSAQEPGSRLWLSPKKKLFVLVLVPRRRPRVVCCGRITGLPQIALYRVVLGSPVRARVFSSLAENMVVAYRVVLLARLGFVLVLEWYVLCMASTELAHRVSICCQFGHWNWSIKLGTITNLKWSPLSGAACFSHWMWHLLMVKVNGILLPIRVELKWDCNSGVVFILSPRAGLFAP</sequence>
<evidence type="ECO:0000313" key="3">
    <source>
        <dbReference type="Proteomes" id="UP001279734"/>
    </source>
</evidence>
<dbReference type="Proteomes" id="UP001279734">
    <property type="component" value="Unassembled WGS sequence"/>
</dbReference>
<accession>A0AAD3Y8V6</accession>
<evidence type="ECO:0000313" key="2">
    <source>
        <dbReference type="EMBL" id="GMH31904.1"/>
    </source>
</evidence>
<dbReference type="AlphaFoldDB" id="A0AAD3Y8V6"/>
<keyword evidence="1" id="KW-0472">Membrane</keyword>
<feature type="transmembrane region" description="Helical" evidence="1">
    <location>
        <begin position="116"/>
        <end position="137"/>
    </location>
</feature>
<keyword evidence="1" id="KW-1133">Transmembrane helix</keyword>
<dbReference type="EMBL" id="BSYO01000043">
    <property type="protein sequence ID" value="GMH31904.1"/>
    <property type="molecule type" value="Genomic_DNA"/>
</dbReference>
<keyword evidence="1" id="KW-0812">Transmembrane</keyword>
<name>A0AAD3Y8V6_NEPGR</name>
<proteinExistence type="predicted"/>
<evidence type="ECO:0000256" key="1">
    <source>
        <dbReference type="SAM" id="Phobius"/>
    </source>
</evidence>
<reference evidence="2" key="1">
    <citation type="submission" date="2023-05" db="EMBL/GenBank/DDBJ databases">
        <title>Nepenthes gracilis genome sequencing.</title>
        <authorList>
            <person name="Fukushima K."/>
        </authorList>
    </citation>
    <scope>NUCLEOTIDE SEQUENCE</scope>
    <source>
        <strain evidence="2">SING2019-196</strain>
    </source>
</reference>